<feature type="domain" description="Ubiquitin-like" evidence="2">
    <location>
        <begin position="84"/>
        <end position="150"/>
    </location>
</feature>
<dbReference type="InterPro" id="IPR024737">
    <property type="entry name" value="Get5_N"/>
</dbReference>
<evidence type="ECO:0000259" key="2">
    <source>
        <dbReference type="PROSITE" id="PS50053"/>
    </source>
</evidence>
<dbReference type="Pfam" id="PF12754">
    <property type="entry name" value="Get5_N"/>
    <property type="match status" value="1"/>
</dbReference>
<keyword evidence="4" id="KW-1185">Reference proteome</keyword>
<sequence length="230" mass="24856">MTELSFTKQFLSTLSSRPIRTNADFCEDARKLPARTPYTLPRTAKPKSKKASLASSATSSIPTGTHPHPHYFHSAITPLLTVKANITLRSLRGASITHPLPATPLSTSIITLKHQLSTASKIPIEKIKLLLKGRVLSDLKTLEGVGVKAGEGEVVISVMVMGGGGEKEKEGDEEKEKEGEEEKEEKGGGGEGIVVDEAFWVDLRGWLDGRVGGQLAEEMLGVFRRGWGTK</sequence>
<dbReference type="SUPFAM" id="SSF54236">
    <property type="entry name" value="Ubiquitin-like"/>
    <property type="match status" value="1"/>
</dbReference>
<dbReference type="InterPro" id="IPR029071">
    <property type="entry name" value="Ubiquitin-like_domsf"/>
</dbReference>
<evidence type="ECO:0000313" key="4">
    <source>
        <dbReference type="Proteomes" id="UP001412239"/>
    </source>
</evidence>
<dbReference type="InterPro" id="IPR049256">
    <property type="entry name" value="Get5_C"/>
</dbReference>
<organism evidence="3 4">
    <name type="scientific">Tuber aestivum</name>
    <name type="common">summer truffle</name>
    <dbReference type="NCBI Taxonomy" id="59557"/>
    <lineage>
        <taxon>Eukaryota</taxon>
        <taxon>Fungi</taxon>
        <taxon>Dikarya</taxon>
        <taxon>Ascomycota</taxon>
        <taxon>Pezizomycotina</taxon>
        <taxon>Pezizomycetes</taxon>
        <taxon>Pezizales</taxon>
        <taxon>Tuberaceae</taxon>
        <taxon>Tuber</taxon>
    </lineage>
</organism>
<dbReference type="AlphaFoldDB" id="A0A292PUX6"/>
<evidence type="ECO:0000313" key="3">
    <source>
        <dbReference type="EMBL" id="CUS10505.1"/>
    </source>
</evidence>
<dbReference type="Proteomes" id="UP001412239">
    <property type="component" value="Unassembled WGS sequence"/>
</dbReference>
<protein>
    <recommendedName>
        <fullName evidence="2">Ubiquitin-like domain-containing protein</fullName>
    </recommendedName>
</protein>
<dbReference type="EMBL" id="LN891045">
    <property type="protein sequence ID" value="CUS10505.1"/>
    <property type="molecule type" value="Genomic_DNA"/>
</dbReference>
<name>A0A292PUX6_9PEZI</name>
<accession>A0A292PUX6</accession>
<dbReference type="Gene3D" id="3.10.20.90">
    <property type="entry name" value="Phosphatidylinositol 3-kinase Catalytic Subunit, Chain A, domain 1"/>
    <property type="match status" value="1"/>
</dbReference>
<dbReference type="InterPro" id="IPR000626">
    <property type="entry name" value="Ubiquitin-like_dom"/>
</dbReference>
<feature type="region of interest" description="Disordered" evidence="1">
    <location>
        <begin position="161"/>
        <end position="191"/>
    </location>
</feature>
<dbReference type="Pfam" id="PF17183">
    <property type="entry name" value="Get5_C"/>
    <property type="match status" value="1"/>
</dbReference>
<gene>
    <name evidence="3" type="ORF">GSTUAT00005369001</name>
</gene>
<feature type="compositionally biased region" description="Low complexity" evidence="1">
    <location>
        <begin position="51"/>
        <end position="60"/>
    </location>
</feature>
<dbReference type="CDD" id="cd17039">
    <property type="entry name" value="Ubl_ubiquitin_like"/>
    <property type="match status" value="1"/>
</dbReference>
<evidence type="ECO:0000256" key="1">
    <source>
        <dbReference type="SAM" id="MobiDB-lite"/>
    </source>
</evidence>
<feature type="compositionally biased region" description="Basic and acidic residues" evidence="1">
    <location>
        <begin position="165"/>
        <end position="188"/>
    </location>
</feature>
<proteinExistence type="predicted"/>
<reference evidence="3" key="1">
    <citation type="submission" date="2015-10" db="EMBL/GenBank/DDBJ databases">
        <authorList>
            <person name="Regsiter A."/>
            <person name="william w."/>
        </authorList>
    </citation>
    <scope>NUCLEOTIDE SEQUENCE</scope>
    <source>
        <strain evidence="3">Montdore</strain>
    </source>
</reference>
<dbReference type="Gene3D" id="1.10.286.70">
    <property type="entry name" value="Get5 dimerization domain"/>
    <property type="match status" value="1"/>
</dbReference>
<feature type="region of interest" description="Disordered" evidence="1">
    <location>
        <begin position="36"/>
        <end position="68"/>
    </location>
</feature>
<dbReference type="PROSITE" id="PS50053">
    <property type="entry name" value="UBIQUITIN_2"/>
    <property type="match status" value="1"/>
</dbReference>